<dbReference type="EMBL" id="JADBGQ010000003">
    <property type="protein sequence ID" value="KAG5403123.1"/>
    <property type="molecule type" value="Genomic_DNA"/>
</dbReference>
<reference evidence="1 2" key="1">
    <citation type="submission" date="2021-03" db="EMBL/GenBank/DDBJ databases">
        <authorList>
            <person name="King G.J."/>
            <person name="Bancroft I."/>
            <person name="Baten A."/>
            <person name="Bloomfield J."/>
            <person name="Borpatragohain P."/>
            <person name="He Z."/>
            <person name="Irish N."/>
            <person name="Irwin J."/>
            <person name="Liu K."/>
            <person name="Mauleon R.P."/>
            <person name="Moore J."/>
            <person name="Morris R."/>
            <person name="Ostergaard L."/>
            <person name="Wang B."/>
            <person name="Wells R."/>
        </authorList>
    </citation>
    <scope>NUCLEOTIDE SEQUENCE [LARGE SCALE GENOMIC DNA]</scope>
    <source>
        <strain evidence="1">R-o-18</strain>
        <tissue evidence="1">Leaf</tissue>
    </source>
</reference>
<protein>
    <submittedName>
        <fullName evidence="1">Uncharacterized protein</fullName>
    </submittedName>
</protein>
<dbReference type="Proteomes" id="UP000823674">
    <property type="component" value="Chromosome A03"/>
</dbReference>
<keyword evidence="2" id="KW-1185">Reference proteome</keyword>
<accession>A0ABQ7MXU6</accession>
<organism evidence="1 2">
    <name type="scientific">Brassica rapa subsp. trilocularis</name>
    <dbReference type="NCBI Taxonomy" id="1813537"/>
    <lineage>
        <taxon>Eukaryota</taxon>
        <taxon>Viridiplantae</taxon>
        <taxon>Streptophyta</taxon>
        <taxon>Embryophyta</taxon>
        <taxon>Tracheophyta</taxon>
        <taxon>Spermatophyta</taxon>
        <taxon>Magnoliopsida</taxon>
        <taxon>eudicotyledons</taxon>
        <taxon>Gunneridae</taxon>
        <taxon>Pentapetalae</taxon>
        <taxon>rosids</taxon>
        <taxon>malvids</taxon>
        <taxon>Brassicales</taxon>
        <taxon>Brassicaceae</taxon>
        <taxon>Brassiceae</taxon>
        <taxon>Brassica</taxon>
    </lineage>
</organism>
<proteinExistence type="predicted"/>
<evidence type="ECO:0000313" key="2">
    <source>
        <dbReference type="Proteomes" id="UP000823674"/>
    </source>
</evidence>
<sequence>MSRPGSVLHIMKAAKWTNHGCYNSRYATLELRHSALGSEDGLMVICLTRDRFLEIRVKLLTGSSSIQLNEEEKERVVTSYTRKFPRNMTSCSFAGNISADPVASIRVSLRRLPKRKVKCCDVEYDGADVATMRLRDCR</sequence>
<comment type="caution">
    <text evidence="1">The sequence shown here is derived from an EMBL/GenBank/DDBJ whole genome shotgun (WGS) entry which is preliminary data.</text>
</comment>
<evidence type="ECO:0000313" key="1">
    <source>
        <dbReference type="EMBL" id="KAG5403123.1"/>
    </source>
</evidence>
<name>A0ABQ7MXU6_BRACM</name>
<gene>
    <name evidence="1" type="primary">A03g500830.1_BraROA</name>
    <name evidence="1" type="ORF">IGI04_009242</name>
</gene>